<keyword evidence="1" id="KW-0472">Membrane</keyword>
<reference evidence="4 5" key="2">
    <citation type="journal article" date="2020" name="Int. J. Syst. Evol. Microbiol.">
        <title>Sulfuracidifex tepidarius gen. nov., sp. nov. and transfer of Sulfolobus metallicus Huber and Stetter 1992 to the genus Sulfuracidifex as Sulfuracidifex metallicus comb. nov.</title>
        <authorList>
            <person name="Itoh T."/>
            <person name="Miura T."/>
            <person name="Sakai H.D."/>
            <person name="Kato S."/>
            <person name="Ohkuma M."/>
            <person name="Takashina T."/>
        </authorList>
    </citation>
    <scope>NUCLEOTIDE SEQUENCE</scope>
    <source>
        <strain evidence="3 5">IC-006</strain>
        <strain evidence="4">IC-007</strain>
    </source>
</reference>
<accession>A0A510DTD5</accession>
<dbReference type="AlphaFoldDB" id="A0A510E130"/>
<evidence type="ECO:0000256" key="1">
    <source>
        <dbReference type="SAM" id="Phobius"/>
    </source>
</evidence>
<dbReference type="Proteomes" id="UP000325030">
    <property type="component" value="Chromosome"/>
</dbReference>
<dbReference type="KEGG" id="step:IC006_0725"/>
<protein>
    <recommendedName>
        <fullName evidence="2">YdbS-like PH domain-containing protein</fullName>
    </recommendedName>
</protein>
<accession>A0A510E130</accession>
<evidence type="ECO:0000313" key="4">
    <source>
        <dbReference type="EMBL" id="BBG26193.1"/>
    </source>
</evidence>
<dbReference type="STRING" id="1294262.GCA_001316085_02014"/>
<evidence type="ECO:0000259" key="2">
    <source>
        <dbReference type="Pfam" id="PF03703"/>
    </source>
</evidence>
<evidence type="ECO:0000313" key="5">
    <source>
        <dbReference type="Proteomes" id="UP000322983"/>
    </source>
</evidence>
<proteinExistence type="predicted"/>
<keyword evidence="1" id="KW-1133">Transmembrane helix</keyword>
<dbReference type="Pfam" id="PF03703">
    <property type="entry name" value="bPH_2"/>
    <property type="match status" value="1"/>
</dbReference>
<dbReference type="EMBL" id="AP018930">
    <property type="protein sequence ID" value="BBG26193.1"/>
    <property type="molecule type" value="Genomic_DNA"/>
</dbReference>
<gene>
    <name evidence="3" type="ORF">IC006_0725</name>
    <name evidence="4" type="ORF">IC007_0698</name>
</gene>
<organism evidence="4 6">
    <name type="scientific">Sulfuracidifex tepidarius</name>
    <dbReference type="NCBI Taxonomy" id="1294262"/>
    <lineage>
        <taxon>Archaea</taxon>
        <taxon>Thermoproteota</taxon>
        <taxon>Thermoprotei</taxon>
        <taxon>Sulfolobales</taxon>
        <taxon>Sulfolobaceae</taxon>
        <taxon>Sulfuracidifex</taxon>
    </lineage>
</organism>
<dbReference type="InterPro" id="IPR005182">
    <property type="entry name" value="YdbS-like_PH"/>
</dbReference>
<dbReference type="EMBL" id="AP018929">
    <property type="protein sequence ID" value="BBG23441.1"/>
    <property type="molecule type" value="Genomic_DNA"/>
</dbReference>
<sequence length="122" mass="14405">MRKTLVKGTLAVLIFSLFMKIDSSNILNYLIFLAGWYVFLLLYMTWKRAYSYQLHENEIVFKTPTKTFKVNVREIRDVFVSQGLIARKFKCGSVYVVLNGDVKRLWDINFPEDVAERIRKLT</sequence>
<feature type="domain" description="YdbS-like PH" evidence="2">
    <location>
        <begin position="48"/>
        <end position="109"/>
    </location>
</feature>
<dbReference type="Proteomes" id="UP000322983">
    <property type="component" value="Chromosome"/>
</dbReference>
<evidence type="ECO:0000313" key="3">
    <source>
        <dbReference type="EMBL" id="BBG23441.1"/>
    </source>
</evidence>
<keyword evidence="1" id="KW-0812">Transmembrane</keyword>
<evidence type="ECO:0000313" key="6">
    <source>
        <dbReference type="Proteomes" id="UP000325030"/>
    </source>
</evidence>
<keyword evidence="5" id="KW-1185">Reference proteome</keyword>
<feature type="transmembrane region" description="Helical" evidence="1">
    <location>
        <begin position="29"/>
        <end position="46"/>
    </location>
</feature>
<reference evidence="6" key="1">
    <citation type="submission" date="2018-09" db="EMBL/GenBank/DDBJ databases">
        <title>Complete Genome Sequencing of Sulfolobus sp. JCM 16834.</title>
        <authorList>
            <person name="Kato S."/>
            <person name="Itoh T."/>
            <person name="Ohkuma M."/>
        </authorList>
    </citation>
    <scope>NUCLEOTIDE SEQUENCE [LARGE SCALE GENOMIC DNA]</scope>
    <source>
        <strain evidence="6">IC-007</strain>
    </source>
</reference>
<name>A0A510E130_9CREN</name>